<feature type="domain" description="Mono-/di-acylglycerol lipase N-terminal" evidence="3">
    <location>
        <begin position="53"/>
        <end position="118"/>
    </location>
</feature>
<accession>A0A2I0VRG8</accession>
<evidence type="ECO:0000313" key="4">
    <source>
        <dbReference type="EMBL" id="PKU66009.1"/>
    </source>
</evidence>
<dbReference type="Proteomes" id="UP000233837">
    <property type="component" value="Unassembled WGS sequence"/>
</dbReference>
<keyword evidence="5" id="KW-1185">Reference proteome</keyword>
<evidence type="ECO:0000259" key="2">
    <source>
        <dbReference type="Pfam" id="PF01764"/>
    </source>
</evidence>
<dbReference type="InterPro" id="IPR029058">
    <property type="entry name" value="AB_hydrolase_fold"/>
</dbReference>
<dbReference type="Pfam" id="PF01764">
    <property type="entry name" value="Lipase_3"/>
    <property type="match status" value="1"/>
</dbReference>
<dbReference type="GO" id="GO:0016042">
    <property type="term" value="P:lipid catabolic process"/>
    <property type="evidence" value="ECO:0007669"/>
    <property type="project" value="InterPro"/>
</dbReference>
<feature type="region of interest" description="Disordered" evidence="1">
    <location>
        <begin position="475"/>
        <end position="498"/>
    </location>
</feature>
<reference evidence="4 5" key="1">
    <citation type="journal article" date="2016" name="Sci. Rep.">
        <title>The Dendrobium catenatum Lindl. genome sequence provides insights into polysaccharide synthase, floral development and adaptive evolution.</title>
        <authorList>
            <person name="Zhang G.Q."/>
            <person name="Xu Q."/>
            <person name="Bian C."/>
            <person name="Tsai W.C."/>
            <person name="Yeh C.M."/>
            <person name="Liu K.W."/>
            <person name="Yoshida K."/>
            <person name="Zhang L.S."/>
            <person name="Chang S.B."/>
            <person name="Chen F."/>
            <person name="Shi Y."/>
            <person name="Su Y.Y."/>
            <person name="Zhang Y.Q."/>
            <person name="Chen L.J."/>
            <person name="Yin Y."/>
            <person name="Lin M."/>
            <person name="Huang H."/>
            <person name="Deng H."/>
            <person name="Wang Z.W."/>
            <person name="Zhu S.L."/>
            <person name="Zhao X."/>
            <person name="Deng C."/>
            <person name="Niu S.C."/>
            <person name="Huang J."/>
            <person name="Wang M."/>
            <person name="Liu G.H."/>
            <person name="Yang H.J."/>
            <person name="Xiao X.J."/>
            <person name="Hsiao Y.Y."/>
            <person name="Wu W.L."/>
            <person name="Chen Y.Y."/>
            <person name="Mitsuda N."/>
            <person name="Ohme-Takagi M."/>
            <person name="Luo Y.B."/>
            <person name="Van de Peer Y."/>
            <person name="Liu Z.J."/>
        </authorList>
    </citation>
    <scope>NUCLEOTIDE SEQUENCE [LARGE SCALE GENOMIC DNA]</scope>
    <source>
        <tissue evidence="4">The whole plant</tissue>
    </source>
</reference>
<dbReference type="InterPro" id="IPR002921">
    <property type="entry name" value="Fungal_lipase-type"/>
</dbReference>
<evidence type="ECO:0000313" key="5">
    <source>
        <dbReference type="Proteomes" id="UP000233837"/>
    </source>
</evidence>
<dbReference type="Gene3D" id="3.40.50.1820">
    <property type="entry name" value="alpha/beta hydrolase"/>
    <property type="match status" value="1"/>
</dbReference>
<gene>
    <name evidence="4" type="ORF">MA16_Dca009084</name>
</gene>
<dbReference type="PANTHER" id="PTHR46398">
    <property type="entry name" value="ALPHA/BETA-HYDROLASES SUPERFAMILY PROTEIN"/>
    <property type="match status" value="1"/>
</dbReference>
<evidence type="ECO:0000259" key="3">
    <source>
        <dbReference type="Pfam" id="PF03893"/>
    </source>
</evidence>
<dbReference type="AlphaFoldDB" id="A0A2I0VRG8"/>
<reference evidence="4 5" key="2">
    <citation type="journal article" date="2017" name="Nature">
        <title>The Apostasia genome and the evolution of orchids.</title>
        <authorList>
            <person name="Zhang G.Q."/>
            <person name="Liu K.W."/>
            <person name="Li Z."/>
            <person name="Lohaus R."/>
            <person name="Hsiao Y.Y."/>
            <person name="Niu S.C."/>
            <person name="Wang J.Y."/>
            <person name="Lin Y.C."/>
            <person name="Xu Q."/>
            <person name="Chen L.J."/>
            <person name="Yoshida K."/>
            <person name="Fujiwara S."/>
            <person name="Wang Z.W."/>
            <person name="Zhang Y.Q."/>
            <person name="Mitsuda N."/>
            <person name="Wang M."/>
            <person name="Liu G.H."/>
            <person name="Pecoraro L."/>
            <person name="Huang H.X."/>
            <person name="Xiao X.J."/>
            <person name="Lin M."/>
            <person name="Wu X.Y."/>
            <person name="Wu W.L."/>
            <person name="Chen Y.Y."/>
            <person name="Chang S.B."/>
            <person name="Sakamoto S."/>
            <person name="Ohme-Takagi M."/>
            <person name="Yagi M."/>
            <person name="Zeng S.J."/>
            <person name="Shen C.Y."/>
            <person name="Yeh C.M."/>
            <person name="Luo Y.B."/>
            <person name="Tsai W.C."/>
            <person name="Van de Peer Y."/>
            <person name="Liu Z.J."/>
        </authorList>
    </citation>
    <scope>NUCLEOTIDE SEQUENCE [LARGE SCALE GENOMIC DNA]</scope>
    <source>
        <tissue evidence="4">The whole plant</tissue>
    </source>
</reference>
<sequence length="498" mass="56230">MRLIFFFKVYSSPSSPSNDKLLFSTSSPVLSQNANPIAVRHPLQMPAACCGGLECVLCATCARWAWRRCSHAGAHDSASWPPASAPDFAPIPRACRAILASYEDDLSQPRWAPPPFGYRIDPSSVIRRATYADTADRCPPYLIYFDRYNSEVVLAVRGLNLGRGADYRLLLDNRPEPQRFDGGYVHRGLLKAAVWVLNREAETLRRVLMEAGPECRLVFAGHSLGAGVAAMMAAVAVNCLDRFGGIERERVRCYAVAPARCMSIDLAVKYADVIHSVVLQDDFLPRTPTPLEHIFGSIFCLPCLLFLVCMRDTFMPEVKMLKDPKRLYAPGRIYHIIERRPCSCGRMPPDVKTAIPVEGRFEHIVLSCNAMYDHSLVWIEREAQKALDRMQESYDSMIPPTQPIIVRDQSPDREYKDAVEKTAHLMTKYNDFSSNKHEKIYIPLDYDQNGMSYMEPKSDWVELVEKLFNDDDEAEGHGVMEKSSNGDVNQHSLLHTYD</sequence>
<name>A0A2I0VRG8_9ASPA</name>
<evidence type="ECO:0008006" key="6">
    <source>
        <dbReference type="Google" id="ProtNLM"/>
    </source>
</evidence>
<feature type="domain" description="Fungal lipase-type" evidence="2">
    <location>
        <begin position="153"/>
        <end position="289"/>
    </location>
</feature>
<dbReference type="SUPFAM" id="SSF53474">
    <property type="entry name" value="alpha/beta-Hydrolases"/>
    <property type="match status" value="1"/>
</dbReference>
<protein>
    <recommendedName>
        <fullName evidence="6">Fungal lipase-like domain-containing protein</fullName>
    </recommendedName>
</protein>
<organism evidence="4 5">
    <name type="scientific">Dendrobium catenatum</name>
    <dbReference type="NCBI Taxonomy" id="906689"/>
    <lineage>
        <taxon>Eukaryota</taxon>
        <taxon>Viridiplantae</taxon>
        <taxon>Streptophyta</taxon>
        <taxon>Embryophyta</taxon>
        <taxon>Tracheophyta</taxon>
        <taxon>Spermatophyta</taxon>
        <taxon>Magnoliopsida</taxon>
        <taxon>Liliopsida</taxon>
        <taxon>Asparagales</taxon>
        <taxon>Orchidaceae</taxon>
        <taxon>Epidendroideae</taxon>
        <taxon>Malaxideae</taxon>
        <taxon>Dendrobiinae</taxon>
        <taxon>Dendrobium</taxon>
    </lineage>
</organism>
<proteinExistence type="predicted"/>
<feature type="compositionally biased region" description="Polar residues" evidence="1">
    <location>
        <begin position="482"/>
        <end position="498"/>
    </location>
</feature>
<dbReference type="InterPro" id="IPR005592">
    <property type="entry name" value="Mono/diacylglycerol_lipase_N"/>
</dbReference>
<dbReference type="PANTHER" id="PTHR46398:SF8">
    <property type="entry name" value="FUNGAL LIPASE-LIKE DOMAIN-CONTAINING PROTEIN"/>
    <property type="match status" value="1"/>
</dbReference>
<dbReference type="EMBL" id="KZ503303">
    <property type="protein sequence ID" value="PKU66009.1"/>
    <property type="molecule type" value="Genomic_DNA"/>
</dbReference>
<dbReference type="OrthoDB" id="438440at2759"/>
<dbReference type="Pfam" id="PF03893">
    <property type="entry name" value="Lipase3_N"/>
    <property type="match status" value="1"/>
</dbReference>
<evidence type="ECO:0000256" key="1">
    <source>
        <dbReference type="SAM" id="MobiDB-lite"/>
    </source>
</evidence>